<accession>A0A5D4XF86</accession>
<keyword evidence="8" id="KW-1185">Reference proteome</keyword>
<keyword evidence="2" id="KW-0288">FMN</keyword>
<dbReference type="GO" id="GO:0004497">
    <property type="term" value="F:monooxygenase activity"/>
    <property type="evidence" value="ECO:0007669"/>
    <property type="project" value="UniProtKB-KW"/>
</dbReference>
<evidence type="ECO:0000313" key="7">
    <source>
        <dbReference type="EMBL" id="TYT22565.1"/>
    </source>
</evidence>
<dbReference type="InterPro" id="IPR011251">
    <property type="entry name" value="Luciferase-like_dom"/>
</dbReference>
<feature type="compositionally biased region" description="Basic and acidic residues" evidence="5">
    <location>
        <begin position="8"/>
        <end position="20"/>
    </location>
</feature>
<proteinExistence type="predicted"/>
<evidence type="ECO:0000256" key="1">
    <source>
        <dbReference type="ARBA" id="ARBA00022630"/>
    </source>
</evidence>
<dbReference type="InterPro" id="IPR020020">
    <property type="entry name" value="Luciferase-type_oxidoreductase"/>
</dbReference>
<evidence type="ECO:0000259" key="6">
    <source>
        <dbReference type="Pfam" id="PF00296"/>
    </source>
</evidence>
<feature type="domain" description="Luciferase-like" evidence="6">
    <location>
        <begin position="69"/>
        <end position="271"/>
    </location>
</feature>
<dbReference type="AlphaFoldDB" id="A0A5D4XF86"/>
<dbReference type="PANTHER" id="PTHR30011">
    <property type="entry name" value="ALKANESULFONATE MONOOXYGENASE-RELATED"/>
    <property type="match status" value="1"/>
</dbReference>
<dbReference type="InterPro" id="IPR036661">
    <property type="entry name" value="Luciferase-like_sf"/>
</dbReference>
<dbReference type="SUPFAM" id="SSF51679">
    <property type="entry name" value="Bacterial luciferase-like"/>
    <property type="match status" value="1"/>
</dbReference>
<comment type="caution">
    <text evidence="7">The sequence shown here is derived from an EMBL/GenBank/DDBJ whole genome shotgun (WGS) entry which is preliminary data.</text>
</comment>
<keyword evidence="4" id="KW-0503">Monooxygenase</keyword>
<name>A0A5D4XF86_9GAMM</name>
<keyword evidence="3" id="KW-0560">Oxidoreductase</keyword>
<dbReference type="Pfam" id="PF00296">
    <property type="entry name" value="Bac_luciferase"/>
    <property type="match status" value="1"/>
</dbReference>
<organism evidence="7 8">
    <name type="scientific">Luteimonas viscosa</name>
    <dbReference type="NCBI Taxonomy" id="1132694"/>
    <lineage>
        <taxon>Bacteria</taxon>
        <taxon>Pseudomonadati</taxon>
        <taxon>Pseudomonadota</taxon>
        <taxon>Gammaproteobacteria</taxon>
        <taxon>Lysobacterales</taxon>
        <taxon>Lysobacteraceae</taxon>
        <taxon>Luteimonas</taxon>
    </lineage>
</organism>
<dbReference type="PANTHER" id="PTHR30011:SF16">
    <property type="entry name" value="C2H2 FINGER DOMAIN TRANSCRIPTION FACTOR (EUROFUNG)-RELATED"/>
    <property type="match status" value="1"/>
</dbReference>
<reference evidence="7 8" key="1">
    <citation type="submission" date="2019-08" db="EMBL/GenBank/DDBJ databases">
        <title>Luteimonas viscosus sp. nov., isolated from soil of a sunflower field.</title>
        <authorList>
            <person name="Jianli Z."/>
            <person name="Ying Z."/>
        </authorList>
    </citation>
    <scope>NUCLEOTIDE SEQUENCE [LARGE SCALE GENOMIC DNA]</scope>
    <source>
        <strain evidence="7 8">XBU10</strain>
    </source>
</reference>
<dbReference type="OrthoDB" id="7239898at2"/>
<protein>
    <submittedName>
        <fullName evidence="7">LLM class oxidoreductase</fullName>
    </submittedName>
</protein>
<dbReference type="Proteomes" id="UP000324973">
    <property type="component" value="Unassembled WGS sequence"/>
</dbReference>
<dbReference type="NCBIfam" id="TIGR03571">
    <property type="entry name" value="lucif_BA3436"/>
    <property type="match status" value="1"/>
</dbReference>
<gene>
    <name evidence="7" type="ORF">FZO89_18350</name>
</gene>
<evidence type="ECO:0000256" key="3">
    <source>
        <dbReference type="ARBA" id="ARBA00023002"/>
    </source>
</evidence>
<evidence type="ECO:0000256" key="4">
    <source>
        <dbReference type="ARBA" id="ARBA00023033"/>
    </source>
</evidence>
<evidence type="ECO:0000256" key="5">
    <source>
        <dbReference type="SAM" id="MobiDB-lite"/>
    </source>
</evidence>
<dbReference type="GO" id="GO:0016705">
    <property type="term" value="F:oxidoreductase activity, acting on paired donors, with incorporation or reduction of molecular oxygen"/>
    <property type="evidence" value="ECO:0007669"/>
    <property type="project" value="InterPro"/>
</dbReference>
<dbReference type="InterPro" id="IPR051260">
    <property type="entry name" value="Diverse_substr_monoxygenases"/>
</dbReference>
<evidence type="ECO:0000256" key="2">
    <source>
        <dbReference type="ARBA" id="ARBA00022643"/>
    </source>
</evidence>
<feature type="region of interest" description="Disordered" evidence="5">
    <location>
        <begin position="1"/>
        <end position="44"/>
    </location>
</feature>
<evidence type="ECO:0000313" key="8">
    <source>
        <dbReference type="Proteomes" id="UP000324973"/>
    </source>
</evidence>
<dbReference type="EMBL" id="VTFT01000005">
    <property type="protein sequence ID" value="TYT22565.1"/>
    <property type="molecule type" value="Genomic_DNA"/>
</dbReference>
<sequence length="353" mass="38764">MATAVNSPDDRIRRGDHPEDVPLPAEAVLAPNPDQAGPVPSEHHGFSRVFRSGYLSIGFMMPLARLEHGVPDMTGQLELATRVDRLGFAALWARDVPLFDPGFGDAGQIYDPWVWLGQLAAVTREITLSTAGIVLPLRHPLHTAKAAATLDAVSDGRFMLGGASGDRPSEFPAFNRRHGDRSTDYREAVTVIRRALVEAYPEMSGPFGNMSGLDLLPKPRHGGVPILAIGSAQQSLQWIAGNLDGWMTYPRDQADQKRRIDLWKLALAEKAQGAFKPFGQPLFIDLSTHPDAPPTPIFLGFRLGRNALVDHLDQLQRLGVNHVALQLLHNQRPADETVEELAEYVLPHFSTSR</sequence>
<dbReference type="Gene3D" id="3.20.20.30">
    <property type="entry name" value="Luciferase-like domain"/>
    <property type="match status" value="1"/>
</dbReference>
<keyword evidence="1" id="KW-0285">Flavoprotein</keyword>